<name>A0AAD1UM51_EUPCR</name>
<dbReference type="InterPro" id="IPR003409">
    <property type="entry name" value="MORN"/>
</dbReference>
<dbReference type="PANTHER" id="PTHR23084:SF263">
    <property type="entry name" value="MORN REPEAT-CONTAINING PROTEIN 1"/>
    <property type="match status" value="1"/>
</dbReference>
<dbReference type="SUPFAM" id="SSF82185">
    <property type="entry name" value="Histone H3 K4-specific methyltransferase SET7/9 N-terminal domain"/>
    <property type="match status" value="2"/>
</dbReference>
<feature type="compositionally biased region" description="Polar residues" evidence="2">
    <location>
        <begin position="110"/>
        <end position="120"/>
    </location>
</feature>
<dbReference type="Proteomes" id="UP001295684">
    <property type="component" value="Unassembled WGS sequence"/>
</dbReference>
<reference evidence="3" key="1">
    <citation type="submission" date="2023-07" db="EMBL/GenBank/DDBJ databases">
        <authorList>
            <consortium name="AG Swart"/>
            <person name="Singh M."/>
            <person name="Singh A."/>
            <person name="Seah K."/>
            <person name="Emmerich C."/>
        </authorList>
    </citation>
    <scope>NUCLEOTIDE SEQUENCE</scope>
    <source>
        <strain evidence="3">DP1</strain>
    </source>
</reference>
<evidence type="ECO:0000313" key="4">
    <source>
        <dbReference type="Proteomes" id="UP001295684"/>
    </source>
</evidence>
<accession>A0AAD1UM51</accession>
<keyword evidence="1" id="KW-0677">Repeat</keyword>
<dbReference type="Pfam" id="PF02493">
    <property type="entry name" value="MORN"/>
    <property type="match status" value="5"/>
</dbReference>
<dbReference type="SMART" id="SM00698">
    <property type="entry name" value="MORN"/>
    <property type="match status" value="5"/>
</dbReference>
<evidence type="ECO:0008006" key="5">
    <source>
        <dbReference type="Google" id="ProtNLM"/>
    </source>
</evidence>
<comment type="caution">
    <text evidence="3">The sequence shown here is derived from an EMBL/GenBank/DDBJ whole genome shotgun (WGS) entry which is preliminary data.</text>
</comment>
<gene>
    <name evidence="3" type="ORF">ECRASSUSDP1_LOCUS11162</name>
</gene>
<dbReference type="Gene3D" id="2.20.110.10">
    <property type="entry name" value="Histone H3 K4-specific methyltransferase SET7/9 N-terminal domain"/>
    <property type="match status" value="3"/>
</dbReference>
<dbReference type="AlphaFoldDB" id="A0AAD1UM51"/>
<evidence type="ECO:0000313" key="3">
    <source>
        <dbReference type="EMBL" id="CAI2369858.1"/>
    </source>
</evidence>
<sequence length="308" mass="34564">MYRRMGIFCSKELDEENGDIMLYPKIERGKTSYIKKDGKKVKLKKIETFLKKKKTQHLSKASNPSRKSLTQTMAILKKTSSRKLPEYQEEENESVSEEQDAENDSESSDNQEGTRSNTPPITKVEEHKREKLSDTKIAFGNTEVEYSGEVDPNTGKMDGIGEILFPTGALYKGKIVQDKCEGKGKLKLPGGGVYEGMFHQNKFHGKGRFTKKEGGFYFGDWVKSHKHGKGKEIAPDGSKYDGQFEHGKYNGKGELRFGNGIIYVGEFRDGKLHGHGTISQPDGTEVTAIFKNDEMVSQISLKKNTDVS</sequence>
<feature type="compositionally biased region" description="Acidic residues" evidence="2">
    <location>
        <begin position="87"/>
        <end position="109"/>
    </location>
</feature>
<proteinExistence type="predicted"/>
<dbReference type="EMBL" id="CAMPGE010011014">
    <property type="protein sequence ID" value="CAI2369858.1"/>
    <property type="molecule type" value="Genomic_DNA"/>
</dbReference>
<feature type="compositionally biased region" description="Basic and acidic residues" evidence="2">
    <location>
        <begin position="123"/>
        <end position="134"/>
    </location>
</feature>
<organism evidence="3 4">
    <name type="scientific">Euplotes crassus</name>
    <dbReference type="NCBI Taxonomy" id="5936"/>
    <lineage>
        <taxon>Eukaryota</taxon>
        <taxon>Sar</taxon>
        <taxon>Alveolata</taxon>
        <taxon>Ciliophora</taxon>
        <taxon>Intramacronucleata</taxon>
        <taxon>Spirotrichea</taxon>
        <taxon>Hypotrichia</taxon>
        <taxon>Euplotida</taxon>
        <taxon>Euplotidae</taxon>
        <taxon>Moneuplotes</taxon>
    </lineage>
</organism>
<protein>
    <recommendedName>
        <fullName evidence="5">MORN repeat protein</fullName>
    </recommendedName>
</protein>
<feature type="region of interest" description="Disordered" evidence="2">
    <location>
        <begin position="77"/>
        <end position="136"/>
    </location>
</feature>
<evidence type="ECO:0000256" key="1">
    <source>
        <dbReference type="ARBA" id="ARBA00022737"/>
    </source>
</evidence>
<keyword evidence="4" id="KW-1185">Reference proteome</keyword>
<dbReference type="PANTHER" id="PTHR23084">
    <property type="entry name" value="PHOSPHATIDYLINOSITOL-4-PHOSPHATE 5-KINASE RELATED"/>
    <property type="match status" value="1"/>
</dbReference>
<evidence type="ECO:0000256" key="2">
    <source>
        <dbReference type="SAM" id="MobiDB-lite"/>
    </source>
</evidence>